<evidence type="ECO:0000313" key="1">
    <source>
        <dbReference type="EMBL" id="AES99674.1"/>
    </source>
</evidence>
<sequence>MKTFLSHENVQYLFTCDAFHTTQDDYFEFRCIISSCRTLVSYFFTNSRVKFVRRQANEVAHILVGEATLLASPTIYFHMPECIESLIINEML</sequence>
<keyword evidence="3" id="KW-1185">Reference proteome</keyword>
<dbReference type="EnsemblPlants" id="AES99674">
    <property type="protein sequence ID" value="AES99674"/>
    <property type="gene ID" value="MTR_5g083510"/>
</dbReference>
<protein>
    <recommendedName>
        <fullName evidence="4">RNase H type-1 domain-containing protein</fullName>
    </recommendedName>
</protein>
<gene>
    <name evidence="1" type="ordered locus">MTR_5g083510</name>
</gene>
<reference evidence="2" key="3">
    <citation type="submission" date="2015-04" db="UniProtKB">
        <authorList>
            <consortium name="EnsemblPlants"/>
        </authorList>
    </citation>
    <scope>IDENTIFICATION</scope>
    <source>
        <strain evidence="2">cv. Jemalong A17</strain>
    </source>
</reference>
<reference evidence="1 3" key="2">
    <citation type="journal article" date="2014" name="BMC Genomics">
        <title>An improved genome release (version Mt4.0) for the model legume Medicago truncatula.</title>
        <authorList>
            <person name="Tang H."/>
            <person name="Krishnakumar V."/>
            <person name="Bidwell S."/>
            <person name="Rosen B."/>
            <person name="Chan A."/>
            <person name="Zhou S."/>
            <person name="Gentzbittel L."/>
            <person name="Childs K.L."/>
            <person name="Yandell M."/>
            <person name="Gundlach H."/>
            <person name="Mayer K.F."/>
            <person name="Schwartz D.C."/>
            <person name="Town C.D."/>
        </authorList>
    </citation>
    <scope>GENOME REANNOTATION</scope>
    <source>
        <strain evidence="2 3">cv. Jemalong A17</strain>
    </source>
</reference>
<reference evidence="1 3" key="1">
    <citation type="journal article" date="2011" name="Nature">
        <title>The Medicago genome provides insight into the evolution of rhizobial symbioses.</title>
        <authorList>
            <person name="Young N.D."/>
            <person name="Debelle F."/>
            <person name="Oldroyd G.E."/>
            <person name="Geurts R."/>
            <person name="Cannon S.B."/>
            <person name="Udvardi M.K."/>
            <person name="Benedito V.A."/>
            <person name="Mayer K.F."/>
            <person name="Gouzy J."/>
            <person name="Schoof H."/>
            <person name="Van de Peer Y."/>
            <person name="Proost S."/>
            <person name="Cook D.R."/>
            <person name="Meyers B.C."/>
            <person name="Spannagl M."/>
            <person name="Cheung F."/>
            <person name="De Mita S."/>
            <person name="Krishnakumar V."/>
            <person name="Gundlach H."/>
            <person name="Zhou S."/>
            <person name="Mudge J."/>
            <person name="Bharti A.K."/>
            <person name="Murray J.D."/>
            <person name="Naoumkina M.A."/>
            <person name="Rosen B."/>
            <person name="Silverstein K.A."/>
            <person name="Tang H."/>
            <person name="Rombauts S."/>
            <person name="Zhao P.X."/>
            <person name="Zhou P."/>
            <person name="Barbe V."/>
            <person name="Bardou P."/>
            <person name="Bechner M."/>
            <person name="Bellec A."/>
            <person name="Berger A."/>
            <person name="Berges H."/>
            <person name="Bidwell S."/>
            <person name="Bisseling T."/>
            <person name="Choisne N."/>
            <person name="Couloux A."/>
            <person name="Denny R."/>
            <person name="Deshpande S."/>
            <person name="Dai X."/>
            <person name="Doyle J.J."/>
            <person name="Dudez A.M."/>
            <person name="Farmer A.D."/>
            <person name="Fouteau S."/>
            <person name="Franken C."/>
            <person name="Gibelin C."/>
            <person name="Gish J."/>
            <person name="Goldstein S."/>
            <person name="Gonzalez A.J."/>
            <person name="Green P.J."/>
            <person name="Hallab A."/>
            <person name="Hartog M."/>
            <person name="Hua A."/>
            <person name="Humphray S.J."/>
            <person name="Jeong D.H."/>
            <person name="Jing Y."/>
            <person name="Jocker A."/>
            <person name="Kenton S.M."/>
            <person name="Kim D.J."/>
            <person name="Klee K."/>
            <person name="Lai H."/>
            <person name="Lang C."/>
            <person name="Lin S."/>
            <person name="Macmil S.L."/>
            <person name="Magdelenat G."/>
            <person name="Matthews L."/>
            <person name="McCorrison J."/>
            <person name="Monaghan E.L."/>
            <person name="Mun J.H."/>
            <person name="Najar F.Z."/>
            <person name="Nicholson C."/>
            <person name="Noirot C."/>
            <person name="O'Bleness M."/>
            <person name="Paule C.R."/>
            <person name="Poulain J."/>
            <person name="Prion F."/>
            <person name="Qin B."/>
            <person name="Qu C."/>
            <person name="Retzel E.F."/>
            <person name="Riddle C."/>
            <person name="Sallet E."/>
            <person name="Samain S."/>
            <person name="Samson N."/>
            <person name="Sanders I."/>
            <person name="Saurat O."/>
            <person name="Scarpelli C."/>
            <person name="Schiex T."/>
            <person name="Segurens B."/>
            <person name="Severin A.J."/>
            <person name="Sherrier D.J."/>
            <person name="Shi R."/>
            <person name="Sims S."/>
            <person name="Singer S.R."/>
            <person name="Sinharoy S."/>
            <person name="Sterck L."/>
            <person name="Viollet A."/>
            <person name="Wang B.B."/>
            <person name="Wang K."/>
            <person name="Wang M."/>
            <person name="Wang X."/>
            <person name="Warfsmann J."/>
            <person name="Weissenbach J."/>
            <person name="White D.D."/>
            <person name="White J.D."/>
            <person name="Wiley G.B."/>
            <person name="Wincker P."/>
            <person name="Xing Y."/>
            <person name="Yang L."/>
            <person name="Yao Z."/>
            <person name="Ying F."/>
            <person name="Zhai J."/>
            <person name="Zhou L."/>
            <person name="Zuber A."/>
            <person name="Denarie J."/>
            <person name="Dixon R.A."/>
            <person name="May G.D."/>
            <person name="Schwartz D.C."/>
            <person name="Rogers J."/>
            <person name="Quetier F."/>
            <person name="Town C.D."/>
            <person name="Roe B.A."/>
        </authorList>
    </citation>
    <scope>NUCLEOTIDE SEQUENCE [LARGE SCALE GENOMIC DNA]</scope>
    <source>
        <strain evidence="1">A17</strain>
        <strain evidence="2 3">cv. Jemalong A17</strain>
    </source>
</reference>
<evidence type="ECO:0000313" key="3">
    <source>
        <dbReference type="Proteomes" id="UP000002051"/>
    </source>
</evidence>
<organism evidence="1 3">
    <name type="scientific">Medicago truncatula</name>
    <name type="common">Barrel medic</name>
    <name type="synonym">Medicago tribuloides</name>
    <dbReference type="NCBI Taxonomy" id="3880"/>
    <lineage>
        <taxon>Eukaryota</taxon>
        <taxon>Viridiplantae</taxon>
        <taxon>Streptophyta</taxon>
        <taxon>Embryophyta</taxon>
        <taxon>Tracheophyta</taxon>
        <taxon>Spermatophyta</taxon>
        <taxon>Magnoliopsida</taxon>
        <taxon>eudicotyledons</taxon>
        <taxon>Gunneridae</taxon>
        <taxon>Pentapetalae</taxon>
        <taxon>rosids</taxon>
        <taxon>fabids</taxon>
        <taxon>Fabales</taxon>
        <taxon>Fabaceae</taxon>
        <taxon>Papilionoideae</taxon>
        <taxon>50 kb inversion clade</taxon>
        <taxon>NPAAA clade</taxon>
        <taxon>Hologalegina</taxon>
        <taxon>IRL clade</taxon>
        <taxon>Trifolieae</taxon>
        <taxon>Medicago</taxon>
    </lineage>
</organism>
<dbReference type="AlphaFoldDB" id="G7K794"/>
<proteinExistence type="predicted"/>
<dbReference type="Proteomes" id="UP000002051">
    <property type="component" value="Chromosome 5"/>
</dbReference>
<evidence type="ECO:0008006" key="4">
    <source>
        <dbReference type="Google" id="ProtNLM"/>
    </source>
</evidence>
<dbReference type="HOGENOM" id="CLU_2416641_0_0_1"/>
<name>G7K794_MEDTR</name>
<accession>G7K794</accession>
<evidence type="ECO:0000313" key="2">
    <source>
        <dbReference type="EnsemblPlants" id="AES99674"/>
    </source>
</evidence>
<dbReference type="EMBL" id="CM001221">
    <property type="protein sequence ID" value="AES99674.1"/>
    <property type="molecule type" value="Genomic_DNA"/>
</dbReference>
<dbReference type="PaxDb" id="3880-AES99674"/>